<accession>A0ACB9QI99</accession>
<protein>
    <submittedName>
        <fullName evidence="1">Uncharacterized protein</fullName>
    </submittedName>
</protein>
<name>A0ACB9QI99_BAUVA</name>
<reference evidence="1 2" key="1">
    <citation type="journal article" date="2022" name="DNA Res.">
        <title>Chromosomal-level genome assembly of the orchid tree Bauhinia variegata (Leguminosae; Cercidoideae) supports the allotetraploid origin hypothesis of Bauhinia.</title>
        <authorList>
            <person name="Zhong Y."/>
            <person name="Chen Y."/>
            <person name="Zheng D."/>
            <person name="Pang J."/>
            <person name="Liu Y."/>
            <person name="Luo S."/>
            <person name="Meng S."/>
            <person name="Qian L."/>
            <person name="Wei D."/>
            <person name="Dai S."/>
            <person name="Zhou R."/>
        </authorList>
    </citation>
    <scope>NUCLEOTIDE SEQUENCE [LARGE SCALE GENOMIC DNA]</scope>
    <source>
        <strain evidence="1">BV-YZ2020</strain>
    </source>
</reference>
<dbReference type="EMBL" id="CM039426">
    <property type="protein sequence ID" value="KAI4357935.1"/>
    <property type="molecule type" value="Genomic_DNA"/>
</dbReference>
<evidence type="ECO:0000313" key="1">
    <source>
        <dbReference type="EMBL" id="KAI4357935.1"/>
    </source>
</evidence>
<dbReference type="Proteomes" id="UP000828941">
    <property type="component" value="Chromosome 1"/>
</dbReference>
<proteinExistence type="predicted"/>
<keyword evidence="2" id="KW-1185">Reference proteome</keyword>
<sequence length="188" mass="20726">MSSDPSSESFSSSSHIVPSPLSPSCAAKAKQALRRIWDTLLSFLKRVYVKSTEQDVEVEPKHFYPFLLIIDEQGIKGFMLGAGISMLVPVVYSGSAIAHETAIKIVASITLVNFTTVLVGHLLRKNSTKWSFLFTVAGMGLLVIEIAAILFFYLNIMGLKWIPVICAVVIFLLAMPFIALLSFEKKEI</sequence>
<gene>
    <name evidence="1" type="ORF">L6164_001850</name>
</gene>
<evidence type="ECO:0000313" key="2">
    <source>
        <dbReference type="Proteomes" id="UP000828941"/>
    </source>
</evidence>
<organism evidence="1 2">
    <name type="scientific">Bauhinia variegata</name>
    <name type="common">Purple orchid tree</name>
    <name type="synonym">Phanera variegata</name>
    <dbReference type="NCBI Taxonomy" id="167791"/>
    <lineage>
        <taxon>Eukaryota</taxon>
        <taxon>Viridiplantae</taxon>
        <taxon>Streptophyta</taxon>
        <taxon>Embryophyta</taxon>
        <taxon>Tracheophyta</taxon>
        <taxon>Spermatophyta</taxon>
        <taxon>Magnoliopsida</taxon>
        <taxon>eudicotyledons</taxon>
        <taxon>Gunneridae</taxon>
        <taxon>Pentapetalae</taxon>
        <taxon>rosids</taxon>
        <taxon>fabids</taxon>
        <taxon>Fabales</taxon>
        <taxon>Fabaceae</taxon>
        <taxon>Cercidoideae</taxon>
        <taxon>Cercideae</taxon>
        <taxon>Bauhiniinae</taxon>
        <taxon>Bauhinia</taxon>
    </lineage>
</organism>
<comment type="caution">
    <text evidence="1">The sequence shown here is derived from an EMBL/GenBank/DDBJ whole genome shotgun (WGS) entry which is preliminary data.</text>
</comment>